<evidence type="ECO:0000256" key="4">
    <source>
        <dbReference type="SAM" id="Phobius"/>
    </source>
</evidence>
<feature type="transmembrane region" description="Helical" evidence="4">
    <location>
        <begin position="51"/>
        <end position="74"/>
    </location>
</feature>
<feature type="transmembrane region" description="Helical" evidence="4">
    <location>
        <begin position="151"/>
        <end position="169"/>
    </location>
</feature>
<keyword evidence="1 4" id="KW-0812">Transmembrane</keyword>
<feature type="transmembrane region" description="Helical" evidence="4">
    <location>
        <begin position="364"/>
        <end position="386"/>
    </location>
</feature>
<feature type="transmembrane region" description="Helical" evidence="4">
    <location>
        <begin position="83"/>
        <end position="105"/>
    </location>
</feature>
<dbReference type="GO" id="GO:0022857">
    <property type="term" value="F:transmembrane transporter activity"/>
    <property type="evidence" value="ECO:0007669"/>
    <property type="project" value="InterPro"/>
</dbReference>
<organism evidence="5 6">
    <name type="scientific">Novosphingobium lindaniclasticum LE124</name>
    <dbReference type="NCBI Taxonomy" id="1096930"/>
    <lineage>
        <taxon>Bacteria</taxon>
        <taxon>Pseudomonadati</taxon>
        <taxon>Pseudomonadota</taxon>
        <taxon>Alphaproteobacteria</taxon>
        <taxon>Sphingomonadales</taxon>
        <taxon>Sphingomonadaceae</taxon>
        <taxon>Novosphingobium</taxon>
    </lineage>
</organism>
<keyword evidence="6" id="KW-1185">Reference proteome</keyword>
<protein>
    <recommendedName>
        <fullName evidence="7">Major facilitator superfamily (MFS) profile domain-containing protein</fullName>
    </recommendedName>
</protein>
<feature type="transmembrane region" description="Helical" evidence="4">
    <location>
        <begin position="111"/>
        <end position="130"/>
    </location>
</feature>
<dbReference type="OrthoDB" id="9772882at2"/>
<evidence type="ECO:0000256" key="2">
    <source>
        <dbReference type="ARBA" id="ARBA00022989"/>
    </source>
</evidence>
<dbReference type="InterPro" id="IPR052528">
    <property type="entry name" value="Sugar_transport-like"/>
</dbReference>
<dbReference type="Pfam" id="PF07690">
    <property type="entry name" value="MFS_1"/>
    <property type="match status" value="1"/>
</dbReference>
<dbReference type="Proteomes" id="UP000015527">
    <property type="component" value="Unassembled WGS sequence"/>
</dbReference>
<evidence type="ECO:0000256" key="1">
    <source>
        <dbReference type="ARBA" id="ARBA00022692"/>
    </source>
</evidence>
<dbReference type="PANTHER" id="PTHR23526:SF2">
    <property type="entry name" value="MAJOR FACILITATOR SUPERFAMILY (MFS) PROFILE DOMAIN-CONTAINING PROTEIN"/>
    <property type="match status" value="1"/>
</dbReference>
<dbReference type="SUPFAM" id="SSF103473">
    <property type="entry name" value="MFS general substrate transporter"/>
    <property type="match status" value="1"/>
</dbReference>
<evidence type="ECO:0000256" key="3">
    <source>
        <dbReference type="ARBA" id="ARBA00023136"/>
    </source>
</evidence>
<dbReference type="InterPro" id="IPR011701">
    <property type="entry name" value="MFS"/>
</dbReference>
<comment type="caution">
    <text evidence="5">The sequence shown here is derived from an EMBL/GenBank/DDBJ whole genome shotgun (WGS) entry which is preliminary data.</text>
</comment>
<evidence type="ECO:0000313" key="6">
    <source>
        <dbReference type="Proteomes" id="UP000015527"/>
    </source>
</evidence>
<keyword evidence="2 4" id="KW-1133">Transmembrane helix</keyword>
<dbReference type="EMBL" id="ATHL01000076">
    <property type="protein sequence ID" value="EQB15364.1"/>
    <property type="molecule type" value="Genomic_DNA"/>
</dbReference>
<gene>
    <name evidence="5" type="ORF">L284_12055</name>
</gene>
<feature type="transmembrane region" description="Helical" evidence="4">
    <location>
        <begin position="298"/>
        <end position="319"/>
    </location>
</feature>
<dbReference type="PANTHER" id="PTHR23526">
    <property type="entry name" value="INTEGRAL MEMBRANE TRANSPORT PROTEIN-RELATED"/>
    <property type="match status" value="1"/>
</dbReference>
<name>T0J0C4_9SPHN</name>
<dbReference type="eggNOG" id="COG2270">
    <property type="taxonomic scope" value="Bacteria"/>
</dbReference>
<dbReference type="Gene3D" id="1.20.1250.20">
    <property type="entry name" value="MFS general substrate transporter like domains"/>
    <property type="match status" value="1"/>
</dbReference>
<reference evidence="5 6" key="1">
    <citation type="journal article" date="2013" name="Genome Announc.">
        <title>Genome Sequence of Novosphingobium lindaniclasticum LE124T, Isolated from a Hexachlorocyclohexane Dumpsite.</title>
        <authorList>
            <person name="Saxena A."/>
            <person name="Nayyar N."/>
            <person name="Sangwan N."/>
            <person name="Kumari R."/>
            <person name="Khurana J.P."/>
            <person name="Lal R."/>
        </authorList>
    </citation>
    <scope>NUCLEOTIDE SEQUENCE [LARGE SCALE GENOMIC DNA]</scope>
    <source>
        <strain evidence="5 6">LE124</strain>
    </source>
</reference>
<feature type="transmembrane region" description="Helical" evidence="4">
    <location>
        <begin position="331"/>
        <end position="352"/>
    </location>
</feature>
<evidence type="ECO:0000313" key="5">
    <source>
        <dbReference type="EMBL" id="EQB15364.1"/>
    </source>
</evidence>
<keyword evidence="3 4" id="KW-0472">Membrane</keyword>
<feature type="transmembrane region" description="Helical" evidence="4">
    <location>
        <begin position="263"/>
        <end position="286"/>
    </location>
</feature>
<feature type="transmembrane region" description="Helical" evidence="4">
    <location>
        <begin position="20"/>
        <end position="45"/>
    </location>
</feature>
<feature type="transmembrane region" description="Helical" evidence="4">
    <location>
        <begin position="235"/>
        <end position="257"/>
    </location>
</feature>
<dbReference type="AlphaFoldDB" id="T0J0C4"/>
<sequence>MLSPEAHVTSERREAGLRQLVVEAAFSNTTAALTTGVILPALALHLGASNVMIGLLAAVPFFAQFGQLPGIWLVERLRARKRIAVISSVVGRLALAVIAVLPFLAAGALPLLVLATAVLCLFGAVGGCAWNAWLRDLVPEERMGDLFARRTVYATITLLAAGLIAAGGLELSERGLVSADVTFAVLYGTGCLFGMLSAVIVARMPEPAMTAPQETHLNLFKVLRRPFRDPNFSRLIVFVAAWQFAINFATPFFTVFLVKQLGYGMTVVIGLNIASQLANALTLRQWGRLTDTFSNKSVLRVSAPVYILCIVGMTGASQIDGEGARLVWLTVLHLLMGGAMGGATLAVTNIALKLSPRGESTAYIAVNSLVSAIAAGVAPILGGLLADFFSARRLELALRWINPDGVTGLIDVRLMHWDFYFLISGALGVYALHRLSVVREEGEIDRSEVVRHMFVRTRSTFQNFSTVTGLRAITELPAGLAREERVRRRWTRMNARRLPVV</sequence>
<proteinExistence type="predicted"/>
<dbReference type="PATRIC" id="fig|1096930.3.peg.2403"/>
<dbReference type="InterPro" id="IPR036259">
    <property type="entry name" value="MFS_trans_sf"/>
</dbReference>
<accession>T0J0C4</accession>
<feature type="transmembrane region" description="Helical" evidence="4">
    <location>
        <begin position="181"/>
        <end position="202"/>
    </location>
</feature>
<evidence type="ECO:0008006" key="7">
    <source>
        <dbReference type="Google" id="ProtNLM"/>
    </source>
</evidence>